<dbReference type="EMBL" id="LSSK01000011">
    <property type="protein sequence ID" value="OMH86177.1"/>
    <property type="molecule type" value="Genomic_DNA"/>
</dbReference>
<evidence type="ECO:0000313" key="1">
    <source>
        <dbReference type="EMBL" id="OMH86177.1"/>
    </source>
</evidence>
<dbReference type="AlphaFoldDB" id="A0A1R1PZ12"/>
<accession>A0A1R1PZ12</accession>
<dbReference type="InterPro" id="IPR029058">
    <property type="entry name" value="AB_hydrolase_fold"/>
</dbReference>
<sequence length="92" mass="10529">MESRDEFNVNADALQTKGKVSVGQKRGNPCRLYYEIYGKGDTKVVFINGMGTDRQMWEFVVSVFKKTQPEFQMLTFDNRNTGYSDDGSTLKL</sequence>
<dbReference type="OrthoDB" id="19657at2759"/>
<gene>
    <name evidence="1" type="ORF">AX774_g249</name>
</gene>
<dbReference type="SUPFAM" id="SSF53474">
    <property type="entry name" value="alpha/beta-Hydrolases"/>
    <property type="match status" value="1"/>
</dbReference>
<organism evidence="1 2">
    <name type="scientific">Zancudomyces culisetae</name>
    <name type="common">Gut fungus</name>
    <name type="synonym">Smittium culisetae</name>
    <dbReference type="NCBI Taxonomy" id="1213189"/>
    <lineage>
        <taxon>Eukaryota</taxon>
        <taxon>Fungi</taxon>
        <taxon>Fungi incertae sedis</taxon>
        <taxon>Zoopagomycota</taxon>
        <taxon>Kickxellomycotina</taxon>
        <taxon>Harpellomycetes</taxon>
        <taxon>Harpellales</taxon>
        <taxon>Legeriomycetaceae</taxon>
        <taxon>Zancudomyces</taxon>
    </lineage>
</organism>
<comment type="caution">
    <text evidence="1">The sequence shown here is derived from an EMBL/GenBank/DDBJ whole genome shotgun (WGS) entry which is preliminary data.</text>
</comment>
<proteinExistence type="predicted"/>
<keyword evidence="2" id="KW-1185">Reference proteome</keyword>
<reference evidence="2" key="1">
    <citation type="submission" date="2017-01" db="EMBL/GenBank/DDBJ databases">
        <authorList>
            <person name="Wang Y."/>
            <person name="White M."/>
            <person name="Kvist S."/>
            <person name="Moncalvo J.-M."/>
        </authorList>
    </citation>
    <scope>NUCLEOTIDE SEQUENCE [LARGE SCALE GENOMIC DNA]</scope>
    <source>
        <strain evidence="2">COL-18-3</strain>
    </source>
</reference>
<dbReference type="Proteomes" id="UP000188320">
    <property type="component" value="Unassembled WGS sequence"/>
</dbReference>
<dbReference type="Gene3D" id="3.40.50.1820">
    <property type="entry name" value="alpha/beta hydrolase"/>
    <property type="match status" value="1"/>
</dbReference>
<evidence type="ECO:0000313" key="2">
    <source>
        <dbReference type="Proteomes" id="UP000188320"/>
    </source>
</evidence>
<protein>
    <submittedName>
        <fullName evidence="1">Uncharacterized protein</fullName>
    </submittedName>
</protein>
<name>A0A1R1PZ12_ZANCU</name>